<evidence type="ECO:0000256" key="2">
    <source>
        <dbReference type="SAM" id="SignalP"/>
    </source>
</evidence>
<keyword evidence="2" id="KW-0732">Signal</keyword>
<evidence type="ECO:0000313" key="5">
    <source>
        <dbReference type="Proteomes" id="UP000095209"/>
    </source>
</evidence>
<gene>
    <name evidence="4" type="ORF">BFG57_07785</name>
</gene>
<protein>
    <recommendedName>
        <fullName evidence="3">Peptidase S9 prolyl oligopeptidase catalytic domain-containing protein</fullName>
    </recommendedName>
</protein>
<dbReference type="STRING" id="1305675.BFG57_07785"/>
<comment type="caution">
    <text evidence="4">The sequence shown here is derived from an EMBL/GenBank/DDBJ whole genome shotgun (WGS) entry which is preliminary data.</text>
</comment>
<dbReference type="Proteomes" id="UP000095209">
    <property type="component" value="Unassembled WGS sequence"/>
</dbReference>
<evidence type="ECO:0000259" key="3">
    <source>
        <dbReference type="Pfam" id="PF00326"/>
    </source>
</evidence>
<dbReference type="Pfam" id="PF00326">
    <property type="entry name" value="Peptidase_S9"/>
    <property type="match status" value="1"/>
</dbReference>
<dbReference type="PANTHER" id="PTHR42776:SF27">
    <property type="entry name" value="DIPEPTIDYL PEPTIDASE FAMILY MEMBER 6"/>
    <property type="match status" value="1"/>
</dbReference>
<feature type="domain" description="Peptidase S9 prolyl oligopeptidase catalytic" evidence="3">
    <location>
        <begin position="95"/>
        <end position="289"/>
    </location>
</feature>
<dbReference type="GO" id="GO:0006508">
    <property type="term" value="P:proteolysis"/>
    <property type="evidence" value="ECO:0007669"/>
    <property type="project" value="InterPro"/>
</dbReference>
<dbReference type="SUPFAM" id="SSF53474">
    <property type="entry name" value="alpha/beta-Hydrolases"/>
    <property type="match status" value="1"/>
</dbReference>
<dbReference type="InterPro" id="IPR001375">
    <property type="entry name" value="Peptidase_S9_cat"/>
</dbReference>
<evidence type="ECO:0000313" key="4">
    <source>
        <dbReference type="EMBL" id="OEH94559.1"/>
    </source>
</evidence>
<dbReference type="EMBL" id="MJEH01000001">
    <property type="protein sequence ID" value="OEH94559.1"/>
    <property type="molecule type" value="Genomic_DNA"/>
</dbReference>
<accession>A0A1E5LKD9</accession>
<sequence length="291" mass="32970">MKKVLILISVVFILMPLYACSNSDQQLIISKEEVQLSFYEKETEAYKITYTSDGLGVNGYLVKPRKIEGKAPVLIFNRGGNREFGAINEQALQYLSFWADKGFVVLVSQYRGNAGGEGQEQFGGEDVNDVLKLVDVARELPYVDTDNIVMLGASRGGMMTYLAIKHGIDIKAAVIVSGMSDLFHTYENREQGMKDTLQQLVGDPEADRDEYEKRSAVFWTDEIDVPVLILHGDADWRVPIEQAEELVESMQETKNAHKFVVYPNGDHGLKNYFDEYTDEALKWFNHHLQIK</sequence>
<keyword evidence="5" id="KW-1185">Reference proteome</keyword>
<feature type="chain" id="PRO_5038410817" description="Peptidase S9 prolyl oligopeptidase catalytic domain-containing protein" evidence="2">
    <location>
        <begin position="20"/>
        <end position="291"/>
    </location>
</feature>
<reference evidence="4 5" key="1">
    <citation type="submission" date="2016-08" db="EMBL/GenBank/DDBJ databases">
        <title>Genome of Bacillus solimangrovi GH2-4.</title>
        <authorList>
            <person name="Lim S."/>
            <person name="Kim B.-C."/>
        </authorList>
    </citation>
    <scope>NUCLEOTIDE SEQUENCE [LARGE SCALE GENOMIC DNA]</scope>
    <source>
        <strain evidence="4 5">GH2-4</strain>
    </source>
</reference>
<organism evidence="4 5">
    <name type="scientific">Bacillus solimangrovi</name>
    <dbReference type="NCBI Taxonomy" id="1305675"/>
    <lineage>
        <taxon>Bacteria</taxon>
        <taxon>Bacillati</taxon>
        <taxon>Bacillota</taxon>
        <taxon>Bacilli</taxon>
        <taxon>Bacillales</taxon>
        <taxon>Bacillaceae</taxon>
        <taxon>Bacillus</taxon>
    </lineage>
</organism>
<dbReference type="InterPro" id="IPR029058">
    <property type="entry name" value="AB_hydrolase_fold"/>
</dbReference>
<dbReference type="AlphaFoldDB" id="A0A1E5LKD9"/>
<dbReference type="PANTHER" id="PTHR42776">
    <property type="entry name" value="SERINE PEPTIDASE S9 FAMILY MEMBER"/>
    <property type="match status" value="1"/>
</dbReference>
<dbReference type="RefSeq" id="WP_069715493.1">
    <property type="nucleotide sequence ID" value="NZ_MJEH01000001.1"/>
</dbReference>
<dbReference type="GO" id="GO:0004252">
    <property type="term" value="F:serine-type endopeptidase activity"/>
    <property type="evidence" value="ECO:0007669"/>
    <property type="project" value="TreeGrafter"/>
</dbReference>
<name>A0A1E5LKD9_9BACI</name>
<feature type="signal peptide" evidence="2">
    <location>
        <begin position="1"/>
        <end position="19"/>
    </location>
</feature>
<dbReference type="Gene3D" id="3.40.50.1820">
    <property type="entry name" value="alpha/beta hydrolase"/>
    <property type="match status" value="1"/>
</dbReference>
<proteinExistence type="predicted"/>
<keyword evidence="1" id="KW-0378">Hydrolase</keyword>
<evidence type="ECO:0000256" key="1">
    <source>
        <dbReference type="ARBA" id="ARBA00022801"/>
    </source>
</evidence>